<dbReference type="EMBL" id="JBEPBX010000004">
    <property type="protein sequence ID" value="MER6612930.1"/>
    <property type="molecule type" value="Genomic_DNA"/>
</dbReference>
<accession>A0ABV1UQ46</accession>
<dbReference type="RefSeq" id="WP_351975240.1">
    <property type="nucleotide sequence ID" value="NZ_JBEPBX010000004.1"/>
</dbReference>
<proteinExistence type="predicted"/>
<gene>
    <name evidence="1" type="ORF">ABT276_06000</name>
</gene>
<sequence>MAEATEARRHMQADAKVTIGRNAAKELDQALVLIGVKLPELEGGEPVEGHAVVNLGVVPAGDAFTLAHWIRRKLMRP</sequence>
<protein>
    <submittedName>
        <fullName evidence="1">Uncharacterized protein</fullName>
    </submittedName>
</protein>
<dbReference type="Proteomes" id="UP001445472">
    <property type="component" value="Unassembled WGS sequence"/>
</dbReference>
<name>A0ABV1UQ46_9ACTN</name>
<evidence type="ECO:0000313" key="1">
    <source>
        <dbReference type="EMBL" id="MER6612930.1"/>
    </source>
</evidence>
<organism evidence="1 2">
    <name type="scientific">Streptomyces xantholiticus</name>
    <dbReference type="NCBI Taxonomy" id="68285"/>
    <lineage>
        <taxon>Bacteria</taxon>
        <taxon>Bacillati</taxon>
        <taxon>Actinomycetota</taxon>
        <taxon>Actinomycetes</taxon>
        <taxon>Kitasatosporales</taxon>
        <taxon>Streptomycetaceae</taxon>
        <taxon>Streptomyces</taxon>
    </lineage>
</organism>
<comment type="caution">
    <text evidence="1">The sequence shown here is derived from an EMBL/GenBank/DDBJ whole genome shotgun (WGS) entry which is preliminary data.</text>
</comment>
<keyword evidence="2" id="KW-1185">Reference proteome</keyword>
<reference evidence="1 2" key="1">
    <citation type="submission" date="2024-06" db="EMBL/GenBank/DDBJ databases">
        <title>The Natural Products Discovery Center: Release of the First 8490 Sequenced Strains for Exploring Actinobacteria Biosynthetic Diversity.</title>
        <authorList>
            <person name="Kalkreuter E."/>
            <person name="Kautsar S.A."/>
            <person name="Yang D."/>
            <person name="Bader C.D."/>
            <person name="Teijaro C.N."/>
            <person name="Fluegel L."/>
            <person name="Davis C.M."/>
            <person name="Simpson J.R."/>
            <person name="Lauterbach L."/>
            <person name="Steele A.D."/>
            <person name="Gui C."/>
            <person name="Meng S."/>
            <person name="Li G."/>
            <person name="Viehrig K."/>
            <person name="Ye F."/>
            <person name="Su P."/>
            <person name="Kiefer A.F."/>
            <person name="Nichols A."/>
            <person name="Cepeda A.J."/>
            <person name="Yan W."/>
            <person name="Fan B."/>
            <person name="Jiang Y."/>
            <person name="Adhikari A."/>
            <person name="Zheng C.-J."/>
            <person name="Schuster L."/>
            <person name="Cowan T.M."/>
            <person name="Smanski M.J."/>
            <person name="Chevrette M.G."/>
            <person name="De Carvalho L.P.S."/>
            <person name="Shen B."/>
        </authorList>
    </citation>
    <scope>NUCLEOTIDE SEQUENCE [LARGE SCALE GENOMIC DNA]</scope>
    <source>
        <strain evidence="1 2">NPDC000837</strain>
    </source>
</reference>
<evidence type="ECO:0000313" key="2">
    <source>
        <dbReference type="Proteomes" id="UP001445472"/>
    </source>
</evidence>